<dbReference type="PANTHER" id="PTHR42110:SF1">
    <property type="entry name" value="L-ASPARAGINASE, PUTATIVE (AFU_ORTHOLOGUE AFUA_3G11890)-RELATED"/>
    <property type="match status" value="1"/>
</dbReference>
<protein>
    <submittedName>
        <fullName evidence="1">Asparaginase</fullName>
    </submittedName>
</protein>
<keyword evidence="2" id="KW-1185">Reference proteome</keyword>
<dbReference type="EMBL" id="JBHMAU010000028">
    <property type="protein sequence ID" value="MFB9775519.1"/>
    <property type="molecule type" value="Genomic_DNA"/>
</dbReference>
<gene>
    <name evidence="1" type="ORF">ACFFN1_03695</name>
</gene>
<evidence type="ECO:0000313" key="2">
    <source>
        <dbReference type="Proteomes" id="UP001589707"/>
    </source>
</evidence>
<name>A0ABV5X0P5_9MICO</name>
<organism evidence="1 2">
    <name type="scientific">Brevibacterium otitidis</name>
    <dbReference type="NCBI Taxonomy" id="53364"/>
    <lineage>
        <taxon>Bacteria</taxon>
        <taxon>Bacillati</taxon>
        <taxon>Actinomycetota</taxon>
        <taxon>Actinomycetes</taxon>
        <taxon>Micrococcales</taxon>
        <taxon>Brevibacteriaceae</taxon>
        <taxon>Brevibacterium</taxon>
    </lineage>
</organism>
<sequence length="347" mass="35552">MSASAAPATATMTAAQAAELAVIERSGFIESRHIGSAVVLDPDGAVYASVGTPEAPVLTRSCLKPVQAVAMMDAGVPLAGEAAVLATASHRSEAEHVRVVEAMLADAGLDETALQCPAVAPADPDFRYLTRAEGRQSSRVFFNCSGKHAAFLAACVRNGWDPAAYLAPDSPVQQAVAEAVEQYCGAPSDFLGTDGCGAPVHAMPLTRLARGIGQIAAGASEPARLLTEAVLEHPWAIDGHGRPNAVAIERLGVLAKFGAEGVMVMGTRDGWAVAVKCLDGSNRITSMVALELLAHAGAIDAEAALPVISDLAPQITGGIDEYGAPAVVGQVRAGSGLYDAMHGREQS</sequence>
<dbReference type="Pfam" id="PF06089">
    <property type="entry name" value="Asparaginase_II"/>
    <property type="match status" value="1"/>
</dbReference>
<reference evidence="1 2" key="1">
    <citation type="submission" date="2024-09" db="EMBL/GenBank/DDBJ databases">
        <authorList>
            <person name="Sun Q."/>
            <person name="Mori K."/>
        </authorList>
    </citation>
    <scope>NUCLEOTIDE SEQUENCE [LARGE SCALE GENOMIC DNA]</scope>
    <source>
        <strain evidence="1 2">JCM 11683</strain>
    </source>
</reference>
<dbReference type="Proteomes" id="UP001589707">
    <property type="component" value="Unassembled WGS sequence"/>
</dbReference>
<comment type="caution">
    <text evidence="1">The sequence shown here is derived from an EMBL/GenBank/DDBJ whole genome shotgun (WGS) entry which is preliminary data.</text>
</comment>
<evidence type="ECO:0000313" key="1">
    <source>
        <dbReference type="EMBL" id="MFB9775519.1"/>
    </source>
</evidence>
<dbReference type="PANTHER" id="PTHR42110">
    <property type="entry name" value="L-ASPARAGINASE, PUTATIVE (AFU_ORTHOLOGUE AFUA_3G11890)-RELATED"/>
    <property type="match status" value="1"/>
</dbReference>
<dbReference type="InterPro" id="IPR010349">
    <property type="entry name" value="Asparaginase_II"/>
</dbReference>
<proteinExistence type="predicted"/>
<dbReference type="RefSeq" id="WP_376838719.1">
    <property type="nucleotide sequence ID" value="NZ_JBHMAU010000028.1"/>
</dbReference>
<accession>A0ABV5X0P5</accession>